<gene>
    <name evidence="1" type="ORF">PAPOLLO_LOCUS16830</name>
</gene>
<sequence length="197" mass="23053">MPSVAPAEESLVAVYGASLEPRRFKISVWRILTTVRPRLRRRISMHFMFDIFHTQTLEIEDKLEELEMHLKEIGISEVRRMGEDIIEKCSLCNKIKAKKQKQKKIRNSTEILTDEREKAIHNTVEYRAKDKIVKRPIRKDIRNYNLNLFTSTLDNSTSLKRAKQGIEVGKSAILSLKDDHGIRHGDRHKILQICTEY</sequence>
<reference evidence="1" key="1">
    <citation type="submission" date="2021-04" db="EMBL/GenBank/DDBJ databases">
        <authorList>
            <person name="Tunstrom K."/>
        </authorList>
    </citation>
    <scope>NUCLEOTIDE SEQUENCE</scope>
</reference>
<comment type="caution">
    <text evidence="1">The sequence shown here is derived from an EMBL/GenBank/DDBJ whole genome shotgun (WGS) entry which is preliminary data.</text>
</comment>
<evidence type="ECO:0000313" key="1">
    <source>
        <dbReference type="EMBL" id="CAG5018197.1"/>
    </source>
</evidence>
<accession>A0A8S3XFP5</accession>
<dbReference type="AlphaFoldDB" id="A0A8S3XFP5"/>
<dbReference type="Proteomes" id="UP000691718">
    <property type="component" value="Unassembled WGS sequence"/>
</dbReference>
<dbReference type="OrthoDB" id="410104at2759"/>
<dbReference type="EMBL" id="CAJQZP010001125">
    <property type="protein sequence ID" value="CAG5018197.1"/>
    <property type="molecule type" value="Genomic_DNA"/>
</dbReference>
<organism evidence="1 2">
    <name type="scientific">Parnassius apollo</name>
    <name type="common">Apollo butterfly</name>
    <name type="synonym">Papilio apollo</name>
    <dbReference type="NCBI Taxonomy" id="110799"/>
    <lineage>
        <taxon>Eukaryota</taxon>
        <taxon>Metazoa</taxon>
        <taxon>Ecdysozoa</taxon>
        <taxon>Arthropoda</taxon>
        <taxon>Hexapoda</taxon>
        <taxon>Insecta</taxon>
        <taxon>Pterygota</taxon>
        <taxon>Neoptera</taxon>
        <taxon>Endopterygota</taxon>
        <taxon>Lepidoptera</taxon>
        <taxon>Glossata</taxon>
        <taxon>Ditrysia</taxon>
        <taxon>Papilionoidea</taxon>
        <taxon>Papilionidae</taxon>
        <taxon>Parnassiinae</taxon>
        <taxon>Parnassini</taxon>
        <taxon>Parnassius</taxon>
        <taxon>Parnassius</taxon>
    </lineage>
</organism>
<keyword evidence="2" id="KW-1185">Reference proteome</keyword>
<proteinExistence type="predicted"/>
<protein>
    <submittedName>
        <fullName evidence="1">(apollo) hypothetical protein</fullName>
    </submittedName>
</protein>
<name>A0A8S3XFP5_PARAO</name>
<evidence type="ECO:0000313" key="2">
    <source>
        <dbReference type="Proteomes" id="UP000691718"/>
    </source>
</evidence>